<dbReference type="Proteomes" id="UP000837932">
    <property type="component" value="Unassembled WGS sequence"/>
</dbReference>
<protein>
    <submittedName>
        <fullName evidence="2">Uncharacterized protein</fullName>
    </submittedName>
</protein>
<dbReference type="RefSeq" id="WP_238805478.1">
    <property type="nucleotide sequence ID" value="NZ_CAKLPY010000001.1"/>
</dbReference>
<accession>A0ABM9AMZ1</accession>
<proteinExistence type="predicted"/>
<dbReference type="EMBL" id="CAKLPY010000001">
    <property type="protein sequence ID" value="CAH0995115.1"/>
    <property type="molecule type" value="Genomic_DNA"/>
</dbReference>
<keyword evidence="1" id="KW-0732">Signal</keyword>
<evidence type="ECO:0000313" key="2">
    <source>
        <dbReference type="EMBL" id="CAH0995115.1"/>
    </source>
</evidence>
<sequence>MRKIIVTIFLINVCFFAQAQISGILQTIEIEISGRPTWQKIIPLGKNGVLLFAKKDITKALAIRFDTNLKKVWETEVFLDVEGEPSFYSLDNKFVTFMFSENQGMYYQLFRIDLDDGKFENMGFELREYFQDQNYIYFDNQILMAGLNENGASFYKYNFKADVGELISAGLRGKTKVQYFKYLPEKNIIESLWSVKVLGYTNEKKKKGEFIKDAFVVFAKYDTTGKLIQKNIIHSSAGNFPLTASLTKIDSVTKIITGTYQSNTGNKGLFFSKIDADKTTLTKFYDYRILLKGTPNIDDEIVKKIANSHIFSPSEVSIDNNVISLGGTFYKSIYQVVSSSSPFYNNSNPYTANNPLFLNANFNNPHSQSKQVFKGYSYLNGLVANFDLEGNLMSQSRVDLSQLSPQLDVALAISSNKSVVTCVKGNLLIGNNLGFTNAKTFKLSDEEGDVKNAQYIPTYQGVRNWYENYFIANGSRIKFEVLKDKNAPKEKPSKRKKGQQQLPETNIKKIIYLSKVRSSEFY</sequence>
<gene>
    <name evidence="2" type="ORF">EMA8858_01235</name>
</gene>
<feature type="chain" id="PRO_5047124952" evidence="1">
    <location>
        <begin position="20"/>
        <end position="522"/>
    </location>
</feature>
<feature type="signal peptide" evidence="1">
    <location>
        <begin position="1"/>
        <end position="19"/>
    </location>
</feature>
<comment type="caution">
    <text evidence="2">The sequence shown here is derived from an EMBL/GenBank/DDBJ whole genome shotgun (WGS) entry which is preliminary data.</text>
</comment>
<organism evidence="2 3">
    <name type="scientific">Emticicia aquatica</name>
    <dbReference type="NCBI Taxonomy" id="1681835"/>
    <lineage>
        <taxon>Bacteria</taxon>
        <taxon>Pseudomonadati</taxon>
        <taxon>Bacteroidota</taxon>
        <taxon>Cytophagia</taxon>
        <taxon>Cytophagales</taxon>
        <taxon>Leadbetterellaceae</taxon>
        <taxon>Emticicia</taxon>
    </lineage>
</organism>
<keyword evidence="3" id="KW-1185">Reference proteome</keyword>
<reference evidence="2" key="1">
    <citation type="submission" date="2021-12" db="EMBL/GenBank/DDBJ databases">
        <authorList>
            <person name="Rodrigo-Torres L."/>
            <person name="Arahal R. D."/>
            <person name="Lucena T."/>
        </authorList>
    </citation>
    <scope>NUCLEOTIDE SEQUENCE</scope>
    <source>
        <strain evidence="2">CECT 8858</strain>
    </source>
</reference>
<name>A0ABM9AMZ1_9BACT</name>
<evidence type="ECO:0000313" key="3">
    <source>
        <dbReference type="Proteomes" id="UP000837932"/>
    </source>
</evidence>
<evidence type="ECO:0000256" key="1">
    <source>
        <dbReference type="SAM" id="SignalP"/>
    </source>
</evidence>